<organism evidence="1 2">
    <name type="scientific">Neolewinella aurantiaca</name>
    <dbReference type="NCBI Taxonomy" id="2602767"/>
    <lineage>
        <taxon>Bacteria</taxon>
        <taxon>Pseudomonadati</taxon>
        <taxon>Bacteroidota</taxon>
        <taxon>Saprospiria</taxon>
        <taxon>Saprospirales</taxon>
        <taxon>Lewinellaceae</taxon>
        <taxon>Neolewinella</taxon>
    </lineage>
</organism>
<dbReference type="AlphaFoldDB" id="A0A5C7FYW7"/>
<evidence type="ECO:0000313" key="2">
    <source>
        <dbReference type="Proteomes" id="UP000321907"/>
    </source>
</evidence>
<keyword evidence="2" id="KW-1185">Reference proteome</keyword>
<protein>
    <submittedName>
        <fullName evidence="1">DUF4202 domain-containing protein</fullName>
    </submittedName>
</protein>
<comment type="caution">
    <text evidence="1">The sequence shown here is derived from an EMBL/GenBank/DDBJ whole genome shotgun (WGS) entry which is preliminary data.</text>
</comment>
<dbReference type="Pfam" id="PF13875">
    <property type="entry name" value="DUF4202"/>
    <property type="match status" value="1"/>
</dbReference>
<sequence>MKEPSKLSEAFAAIDEANAADPRTTEVDGVLKPYELVYGQRMSATLTSFAPAASPELQLAARAQHLERWAIPRSDYPMDRIGYLTWRNDQKKRHASRAAEILTPLGFSEETIARVQFLLQKKRLKQDPETQQLEDVICLVFLEHYAAGFAAQHPEEKVIDILQKTWSKMSPDGQQAALKLPLAPGVLSLVQKALSDG</sequence>
<dbReference type="RefSeq" id="WP_147929355.1">
    <property type="nucleotide sequence ID" value="NZ_VOXD01000004.1"/>
</dbReference>
<evidence type="ECO:0000313" key="1">
    <source>
        <dbReference type="EMBL" id="TXF90897.1"/>
    </source>
</evidence>
<reference evidence="1 2" key="1">
    <citation type="submission" date="2019-08" db="EMBL/GenBank/DDBJ databases">
        <title>Lewinella sp. strain SSH13 Genome sequencing and assembly.</title>
        <authorList>
            <person name="Kim I."/>
        </authorList>
    </citation>
    <scope>NUCLEOTIDE SEQUENCE [LARGE SCALE GENOMIC DNA]</scope>
    <source>
        <strain evidence="1 2">SSH13</strain>
    </source>
</reference>
<dbReference type="EMBL" id="VOXD01000004">
    <property type="protein sequence ID" value="TXF90897.1"/>
    <property type="molecule type" value="Genomic_DNA"/>
</dbReference>
<accession>A0A5C7FYW7</accession>
<proteinExistence type="predicted"/>
<dbReference type="PANTHER" id="PTHR41729">
    <property type="entry name" value="GLUTAMYL-TRNA SYNTHETASE"/>
    <property type="match status" value="1"/>
</dbReference>
<gene>
    <name evidence="1" type="ORF">FUA23_03615</name>
</gene>
<dbReference type="Proteomes" id="UP000321907">
    <property type="component" value="Unassembled WGS sequence"/>
</dbReference>
<dbReference type="PANTHER" id="PTHR41729:SF1">
    <property type="entry name" value="GLUTAMYL-TRNA SYNTHETASE"/>
    <property type="match status" value="1"/>
</dbReference>
<name>A0A5C7FYW7_9BACT</name>
<dbReference type="OrthoDB" id="9799165at2"/>
<dbReference type="InterPro" id="IPR025255">
    <property type="entry name" value="DUF4202"/>
</dbReference>